<dbReference type="FunFam" id="2.60.40.10:FF:000343">
    <property type="entry name" value="inactive tyrosine-protein kinase 7"/>
    <property type="match status" value="1"/>
</dbReference>
<evidence type="ECO:0000256" key="15">
    <source>
        <dbReference type="ARBA" id="ARBA00081992"/>
    </source>
</evidence>
<evidence type="ECO:0000256" key="2">
    <source>
        <dbReference type="ARBA" id="ARBA00022687"/>
    </source>
</evidence>
<comment type="caution">
    <text evidence="21">The sequence shown here is derived from an EMBL/GenBank/DDBJ whole genome shotgun (WGS) entry which is preliminary data.</text>
</comment>
<evidence type="ECO:0000256" key="7">
    <source>
        <dbReference type="ARBA" id="ARBA00022989"/>
    </source>
</evidence>
<evidence type="ECO:0000256" key="3">
    <source>
        <dbReference type="ARBA" id="ARBA00022692"/>
    </source>
</evidence>
<dbReference type="SMART" id="SM00409">
    <property type="entry name" value="IG"/>
    <property type="match status" value="7"/>
</dbReference>
<accession>A0AAV6S222</accession>
<dbReference type="EMBL" id="JAGKHQ010000007">
    <property type="protein sequence ID" value="KAG7511494.1"/>
    <property type="molecule type" value="Genomic_DNA"/>
</dbReference>
<dbReference type="GO" id="GO:0007411">
    <property type="term" value="P:axon guidance"/>
    <property type="evidence" value="ECO:0007669"/>
    <property type="project" value="TreeGrafter"/>
</dbReference>
<dbReference type="PIRSF" id="PIRSF000615">
    <property type="entry name" value="TyrPK_CSF1-R"/>
    <property type="match status" value="1"/>
</dbReference>
<sequence length="1252" mass="140046">MAKMNVDTCSMFFFFVGKSQLFICGWQGITAFILKDLTGSGVFHVAAVDAGVKKITPWRVGGNELGNTAEGERGRERERNKLPAVVNESVAVLGGSGRRHTAATNTSACSEHLADQIHAFPPSRETHGSLNFASNFRLRFSLSTGTRYQLSCNCSQRTTAARSRRRRSSSSRTLMDPPPGESELRRRRRNPAALNRRKPPVETMYAVGIFCLQVLSIQAASIQFTKEPKSQDALHGRSAMLRCEVSDPADISYSWLHNGQPLENGERRFQEGSNLKFTAVDRRLDAGNFECVAENTVTGEVLHSTNASFNIKWLESGGVTLKEHTSEGEVDSSAPVTLRCHIDGHPRPTCQWFKDGVKLTEKSHQINNKERTLTFKSASPEDNGLYYCCAKNAAGHVCSNSNYTLNIIDESFPRAVVTPEDQVVLRNEEAMFRCQFTAVPAPALEWYHENELLANKSRVILRPDGTLVITQVKPRNTGTYKCVGRGLKGSQVTLEASLLIAELDDMVPKMSKVFTADTLQRVSCRPPRGRPEPKVWWERGGQRVPTEGRVFQDGLDLVFSPTEEGDSGIYTCVAQNKAGRRTQEVTFTVATAPVWVMRPQDSHLDEGKPGYLHCHAQANPEPEVTWLRNNIMITPEDSRFKLFPNGTLRINNVEVYDGQMYGCETKTVGGRLSGHAKVTVLEKLKFTPTPQPSQCLELDNAITIQCSAKGRESPTIRWTKADGGELPPHVEQRNGQLHFTKVTRSDAGNYTCIASNSLQGEIRALVSLIVAVYIRFKLEPENTTVYQGQTAILHCQATGDPEPHIHWMVKDKMLDISKNRRFQTMDNGSLLIRDVTTDDTGRYTCVAGNSCSIKDRVAQLYVVDKPMSSNDLDEDKAPYKMIQTIGLSVGAAVAYIIVVLGLMFYCKKRRNAKRQQKGQDGEEPEMECLNGGAVQQNGHTTAEIQEEVALTNMGTMATTEKRHSHVNNDKLHFPRANLQTITTLGKGEFGEVLLSKAMGIEEGQEETVVLVKSLQTRDEQLQLDFRREAEMFGKLSHPNVVRLLGLCREAEPHYTILEYYDLGDLKQFLRISKNKDDKVKSQPISTKTKVSICAQVAHGMEHLSNHRFVHKDLAARNCLINSNRRVKVSSLSLSKDVYNSEYYHYRQAWIPLRWLPSESVFEDDFSTKSDVWAFGVLMWEVFSHGEMPYTKLSDDEVLEGLKTGKLKLPIPDGCPSKIYKLMVRCWALSLKERPSFTDIVHALGELPSDSKV</sequence>
<dbReference type="SMART" id="SM00408">
    <property type="entry name" value="IGc2"/>
    <property type="match status" value="7"/>
</dbReference>
<keyword evidence="2" id="KW-0879">Wnt signaling pathway</keyword>
<keyword evidence="8 18" id="KW-0472">Membrane</keyword>
<keyword evidence="22" id="KW-1185">Reference proteome</keyword>
<evidence type="ECO:0000256" key="17">
    <source>
        <dbReference type="SAM" id="MobiDB-lite"/>
    </source>
</evidence>
<evidence type="ECO:0000256" key="9">
    <source>
        <dbReference type="ARBA" id="ARBA00023157"/>
    </source>
</evidence>
<dbReference type="GO" id="GO:0070593">
    <property type="term" value="P:dendrite self-avoidance"/>
    <property type="evidence" value="ECO:0007669"/>
    <property type="project" value="TreeGrafter"/>
</dbReference>
<dbReference type="GO" id="GO:0005886">
    <property type="term" value="C:plasma membrane"/>
    <property type="evidence" value="ECO:0007669"/>
    <property type="project" value="UniProtKB-ARBA"/>
</dbReference>
<feature type="domain" description="Ig-like" evidence="20">
    <location>
        <begin position="593"/>
        <end position="679"/>
    </location>
</feature>
<dbReference type="GO" id="GO:0007156">
    <property type="term" value="P:homophilic cell adhesion via plasma membrane adhesion molecules"/>
    <property type="evidence" value="ECO:0007669"/>
    <property type="project" value="TreeGrafter"/>
</dbReference>
<keyword evidence="6" id="KW-0130">Cell adhesion</keyword>
<dbReference type="InterPro" id="IPR013098">
    <property type="entry name" value="Ig_I-set"/>
</dbReference>
<evidence type="ECO:0000313" key="21">
    <source>
        <dbReference type="EMBL" id="KAG7511494.1"/>
    </source>
</evidence>
<evidence type="ECO:0000256" key="4">
    <source>
        <dbReference type="ARBA" id="ARBA00022729"/>
    </source>
</evidence>
<dbReference type="PROSITE" id="PS50835">
    <property type="entry name" value="IG_LIKE"/>
    <property type="match status" value="7"/>
</dbReference>
<dbReference type="InterPro" id="IPR008266">
    <property type="entry name" value="Tyr_kinase_AS"/>
</dbReference>
<dbReference type="CDD" id="cd05046">
    <property type="entry name" value="PTK_CCK4"/>
    <property type="match status" value="1"/>
</dbReference>
<dbReference type="InterPro" id="IPR000719">
    <property type="entry name" value="Prot_kinase_dom"/>
</dbReference>
<dbReference type="GO" id="GO:0005911">
    <property type="term" value="C:cell-cell junction"/>
    <property type="evidence" value="ECO:0007669"/>
    <property type="project" value="UniProtKB-ARBA"/>
</dbReference>
<evidence type="ECO:0000259" key="19">
    <source>
        <dbReference type="PROSITE" id="PS50011"/>
    </source>
</evidence>
<feature type="domain" description="Ig-like" evidence="20">
    <location>
        <begin position="413"/>
        <end position="499"/>
    </location>
</feature>
<keyword evidence="21" id="KW-0808">Transferase</keyword>
<keyword evidence="4" id="KW-0732">Signal</keyword>
<dbReference type="GO" id="GO:0030424">
    <property type="term" value="C:axon"/>
    <property type="evidence" value="ECO:0007669"/>
    <property type="project" value="TreeGrafter"/>
</dbReference>
<dbReference type="PROSITE" id="PS00109">
    <property type="entry name" value="PROTEIN_KINASE_TYR"/>
    <property type="match status" value="1"/>
</dbReference>
<evidence type="ECO:0000313" key="22">
    <source>
        <dbReference type="Proteomes" id="UP000693946"/>
    </source>
</evidence>
<dbReference type="FunFam" id="2.60.40.10:FF:000341">
    <property type="entry name" value="inactive tyrosine-protein kinase 7"/>
    <property type="match status" value="1"/>
</dbReference>
<dbReference type="PANTHER" id="PTHR10075:SF103">
    <property type="entry name" value="ROUNDABOUT HOMOLOG 4"/>
    <property type="match status" value="1"/>
</dbReference>
<evidence type="ECO:0000256" key="11">
    <source>
        <dbReference type="ARBA" id="ARBA00023180"/>
    </source>
</evidence>
<organism evidence="21 22">
    <name type="scientific">Solea senegalensis</name>
    <name type="common">Senegalese sole</name>
    <dbReference type="NCBI Taxonomy" id="28829"/>
    <lineage>
        <taxon>Eukaryota</taxon>
        <taxon>Metazoa</taxon>
        <taxon>Chordata</taxon>
        <taxon>Craniata</taxon>
        <taxon>Vertebrata</taxon>
        <taxon>Euteleostomi</taxon>
        <taxon>Actinopterygii</taxon>
        <taxon>Neopterygii</taxon>
        <taxon>Teleostei</taxon>
        <taxon>Neoteleostei</taxon>
        <taxon>Acanthomorphata</taxon>
        <taxon>Carangaria</taxon>
        <taxon>Pleuronectiformes</taxon>
        <taxon>Pleuronectoidei</taxon>
        <taxon>Soleidae</taxon>
        <taxon>Solea</taxon>
    </lineage>
</organism>
<proteinExistence type="predicted"/>
<dbReference type="FunFam" id="1.10.510.10:FF:000200">
    <property type="entry name" value="inactive tyrosine-protein kinase 7"/>
    <property type="match status" value="1"/>
</dbReference>
<keyword evidence="12" id="KW-0393">Immunoglobulin domain</keyword>
<evidence type="ECO:0000256" key="10">
    <source>
        <dbReference type="ARBA" id="ARBA00023170"/>
    </source>
</evidence>
<dbReference type="Pfam" id="PF07714">
    <property type="entry name" value="PK_Tyr_Ser-Thr"/>
    <property type="match status" value="1"/>
</dbReference>
<protein>
    <recommendedName>
        <fullName evidence="13">Inactive tyrosine-protein kinase 7</fullName>
    </recommendedName>
    <alternativeName>
        <fullName evidence="14">Protein-tyrosine kinase 7</fullName>
    </alternativeName>
    <alternativeName>
        <fullName evidence="15">Pseudo tyrosine kinase receptor 7</fullName>
    </alternativeName>
    <alternativeName>
        <fullName evidence="16">Tyrosine-protein kinase-like 7</fullName>
    </alternativeName>
</protein>
<dbReference type="InterPro" id="IPR007110">
    <property type="entry name" value="Ig-like_dom"/>
</dbReference>
<evidence type="ECO:0000256" key="5">
    <source>
        <dbReference type="ARBA" id="ARBA00022737"/>
    </source>
</evidence>
<evidence type="ECO:0000256" key="1">
    <source>
        <dbReference type="ARBA" id="ARBA00004479"/>
    </source>
</evidence>
<feature type="domain" description="Ig-like" evidence="20">
    <location>
        <begin position="688"/>
        <end position="763"/>
    </location>
</feature>
<feature type="compositionally biased region" description="Basic residues" evidence="17">
    <location>
        <begin position="185"/>
        <end position="197"/>
    </location>
</feature>
<keyword evidence="9" id="KW-1015">Disulfide bond</keyword>
<dbReference type="FunFam" id="3.30.200.20:FF:000167">
    <property type="entry name" value="Putative inactive tyrosine-protein kinase 7"/>
    <property type="match status" value="1"/>
</dbReference>
<comment type="subcellular location">
    <subcellularLocation>
        <location evidence="1">Membrane</location>
        <topology evidence="1">Single-pass type I membrane protein</topology>
    </subcellularLocation>
</comment>
<keyword evidence="10" id="KW-0675">Receptor</keyword>
<feature type="domain" description="Ig-like" evidence="20">
    <location>
        <begin position="774"/>
        <end position="861"/>
    </location>
</feature>
<feature type="transmembrane region" description="Helical" evidence="18">
    <location>
        <begin position="885"/>
        <end position="906"/>
    </location>
</feature>
<dbReference type="FunFam" id="2.60.40.10:FF:000143">
    <property type="entry name" value="Vascular endothelial growth factor receptor 3"/>
    <property type="match status" value="1"/>
</dbReference>
<evidence type="ECO:0000256" key="14">
    <source>
        <dbReference type="ARBA" id="ARBA00081457"/>
    </source>
</evidence>
<dbReference type="CDD" id="cd00096">
    <property type="entry name" value="Ig"/>
    <property type="match status" value="2"/>
</dbReference>
<evidence type="ECO:0000256" key="13">
    <source>
        <dbReference type="ARBA" id="ARBA00072048"/>
    </source>
</evidence>
<dbReference type="GO" id="GO:0016055">
    <property type="term" value="P:Wnt signaling pathway"/>
    <property type="evidence" value="ECO:0007669"/>
    <property type="project" value="UniProtKB-KW"/>
</dbReference>
<dbReference type="InterPro" id="IPR013106">
    <property type="entry name" value="Ig_V-set"/>
</dbReference>
<evidence type="ECO:0000256" key="16">
    <source>
        <dbReference type="ARBA" id="ARBA00083279"/>
    </source>
</evidence>
<evidence type="ECO:0000256" key="12">
    <source>
        <dbReference type="ARBA" id="ARBA00023319"/>
    </source>
</evidence>
<evidence type="ECO:0000256" key="6">
    <source>
        <dbReference type="ARBA" id="ARBA00022889"/>
    </source>
</evidence>
<dbReference type="Proteomes" id="UP000693946">
    <property type="component" value="Linkage Group LG15"/>
</dbReference>
<dbReference type="PANTHER" id="PTHR10075">
    <property type="entry name" value="BASIGIN RELATED"/>
    <property type="match status" value="1"/>
</dbReference>
<reference evidence="21 22" key="1">
    <citation type="journal article" date="2021" name="Sci. Rep.">
        <title>Chromosome anchoring in Senegalese sole (Solea senegalensis) reveals sex-associated markers and genome rearrangements in flatfish.</title>
        <authorList>
            <person name="Guerrero-Cozar I."/>
            <person name="Gomez-Garrido J."/>
            <person name="Berbel C."/>
            <person name="Martinez-Blanch J.F."/>
            <person name="Alioto T."/>
            <person name="Claros M.G."/>
            <person name="Gagnaire P.A."/>
            <person name="Manchado M."/>
        </authorList>
    </citation>
    <scope>NUCLEOTIDE SEQUENCE [LARGE SCALE GENOMIC DNA]</scope>
    <source>
        <strain evidence="21">Sse05_10M</strain>
    </source>
</reference>
<feature type="region of interest" description="Disordered" evidence="17">
    <location>
        <begin position="155"/>
        <end position="197"/>
    </location>
</feature>
<dbReference type="InterPro" id="IPR003599">
    <property type="entry name" value="Ig_sub"/>
</dbReference>
<evidence type="ECO:0000259" key="20">
    <source>
        <dbReference type="PROSITE" id="PS50835"/>
    </source>
</evidence>
<dbReference type="PROSITE" id="PS50011">
    <property type="entry name" value="PROTEIN_KINASE_DOM"/>
    <property type="match status" value="1"/>
</dbReference>
<dbReference type="InterPro" id="IPR001245">
    <property type="entry name" value="Ser-Thr/Tyr_kinase_cat_dom"/>
</dbReference>
<dbReference type="FunFam" id="2.60.40.10:FF:000377">
    <property type="entry name" value="Protein tyrosine kinase 7 (inactive)"/>
    <property type="match status" value="1"/>
</dbReference>
<keyword evidence="3 18" id="KW-0812">Transmembrane</keyword>
<keyword evidence="21" id="KW-0418">Kinase</keyword>
<dbReference type="InterPro" id="IPR003598">
    <property type="entry name" value="Ig_sub2"/>
</dbReference>
<dbReference type="GO" id="GO:0004672">
    <property type="term" value="F:protein kinase activity"/>
    <property type="evidence" value="ECO:0007669"/>
    <property type="project" value="InterPro"/>
</dbReference>
<evidence type="ECO:0000256" key="18">
    <source>
        <dbReference type="SAM" id="Phobius"/>
    </source>
</evidence>
<feature type="domain" description="Protein kinase" evidence="19">
    <location>
        <begin position="978"/>
        <end position="1244"/>
    </location>
</feature>
<evidence type="ECO:0000256" key="8">
    <source>
        <dbReference type="ARBA" id="ARBA00023136"/>
    </source>
</evidence>
<feature type="domain" description="Ig-like" evidence="20">
    <location>
        <begin position="199"/>
        <end position="310"/>
    </location>
</feature>
<dbReference type="FunFam" id="2.60.40.10:FF:000432">
    <property type="entry name" value="Protein tyrosine kinase 7 (inactive)"/>
    <property type="match status" value="1"/>
</dbReference>
<dbReference type="GO" id="GO:0005524">
    <property type="term" value="F:ATP binding"/>
    <property type="evidence" value="ECO:0007669"/>
    <property type="project" value="InterPro"/>
</dbReference>
<dbReference type="Pfam" id="PF13927">
    <property type="entry name" value="Ig_3"/>
    <property type="match status" value="5"/>
</dbReference>
<keyword evidence="11" id="KW-0325">Glycoprotein</keyword>
<name>A0AAV6S222_SOLSE</name>
<feature type="domain" description="Ig-like" evidence="20">
    <location>
        <begin position="327"/>
        <end position="406"/>
    </location>
</feature>
<dbReference type="AlphaFoldDB" id="A0AAV6S222"/>
<feature type="domain" description="Ig-like" evidence="20">
    <location>
        <begin position="508"/>
        <end position="588"/>
    </location>
</feature>
<gene>
    <name evidence="21" type="ORF">JOB18_001442</name>
</gene>
<dbReference type="GO" id="GO:0098632">
    <property type="term" value="F:cell-cell adhesion mediator activity"/>
    <property type="evidence" value="ECO:0007669"/>
    <property type="project" value="TreeGrafter"/>
</dbReference>
<dbReference type="FunFam" id="2.60.40.10:FF:000402">
    <property type="entry name" value="Protein tyrosine kinase 7 (inactive)"/>
    <property type="match status" value="1"/>
</dbReference>
<keyword evidence="7 18" id="KW-1133">Transmembrane helix</keyword>
<dbReference type="Pfam" id="PF07679">
    <property type="entry name" value="I-set"/>
    <property type="match status" value="2"/>
</dbReference>
<keyword evidence="5" id="KW-0677">Repeat</keyword>
<dbReference type="SMART" id="SM00406">
    <property type="entry name" value="IGv"/>
    <property type="match status" value="2"/>
</dbReference>